<proteinExistence type="predicted"/>
<dbReference type="EMBL" id="UINC01123424">
    <property type="protein sequence ID" value="SVC99891.1"/>
    <property type="molecule type" value="Genomic_DNA"/>
</dbReference>
<feature type="non-terminal residue" evidence="1">
    <location>
        <position position="159"/>
    </location>
</feature>
<dbReference type="Pfam" id="PF02646">
    <property type="entry name" value="RmuC"/>
    <property type="match status" value="1"/>
</dbReference>
<sequence length="159" mass="17725">MNLELILLIVALCLVSLVIGSTLTVKLLPNFLKSVFRDTAKETLNEVTKEVTDSKDEYEEDITKKLKDLDNSLIEAKTVWATNTSDITKGFDQLSKSYIAWEESLSNPGEQGALAEEALEVMLETAGLVKGINFDTQITENTEEGRLRPDFYVYTPDDG</sequence>
<evidence type="ECO:0000313" key="1">
    <source>
        <dbReference type="EMBL" id="SVC99891.1"/>
    </source>
</evidence>
<organism evidence="1">
    <name type="scientific">marine metagenome</name>
    <dbReference type="NCBI Taxonomy" id="408172"/>
    <lineage>
        <taxon>unclassified sequences</taxon>
        <taxon>metagenomes</taxon>
        <taxon>ecological metagenomes</taxon>
    </lineage>
</organism>
<protein>
    <submittedName>
        <fullName evidence="1">Uncharacterized protein</fullName>
    </submittedName>
</protein>
<name>A0A382RTA7_9ZZZZ</name>
<reference evidence="1" key="1">
    <citation type="submission" date="2018-05" db="EMBL/GenBank/DDBJ databases">
        <authorList>
            <person name="Lanie J.A."/>
            <person name="Ng W.-L."/>
            <person name="Kazmierczak K.M."/>
            <person name="Andrzejewski T.M."/>
            <person name="Davidsen T.M."/>
            <person name="Wayne K.J."/>
            <person name="Tettelin H."/>
            <person name="Glass J.I."/>
            <person name="Rusch D."/>
            <person name="Podicherti R."/>
            <person name="Tsui H.-C.T."/>
            <person name="Winkler M.E."/>
        </authorList>
    </citation>
    <scope>NUCLEOTIDE SEQUENCE</scope>
</reference>
<accession>A0A382RTA7</accession>
<dbReference type="InterPro" id="IPR003798">
    <property type="entry name" value="DNA_recombination_RmuC"/>
</dbReference>
<gene>
    <name evidence="1" type="ORF">METZ01_LOCUS352745</name>
</gene>
<dbReference type="AlphaFoldDB" id="A0A382RTA7"/>